<name>A0A1I1I5N2_9GAMM</name>
<keyword evidence="2" id="KW-1185">Reference proteome</keyword>
<gene>
    <name evidence="1" type="ORF">SAMN02745724_01308</name>
</gene>
<dbReference type="InterPro" id="IPR009912">
    <property type="entry name" value="DUF1451"/>
</dbReference>
<evidence type="ECO:0000313" key="1">
    <source>
        <dbReference type="EMBL" id="SFC28983.1"/>
    </source>
</evidence>
<dbReference type="STRING" id="1123010.SAMN02745724_01308"/>
<dbReference type="Proteomes" id="UP000198862">
    <property type="component" value="Unassembled WGS sequence"/>
</dbReference>
<protein>
    <submittedName>
        <fullName evidence="1">Zinc-ribbon containing domain-containing protein</fullName>
    </submittedName>
</protein>
<dbReference type="OrthoDB" id="3174978at2"/>
<evidence type="ECO:0000313" key="2">
    <source>
        <dbReference type="Proteomes" id="UP000198862"/>
    </source>
</evidence>
<proteinExistence type="predicted"/>
<dbReference type="AlphaFoldDB" id="A0A1I1I5N2"/>
<reference evidence="1 2" key="1">
    <citation type="submission" date="2016-10" db="EMBL/GenBank/DDBJ databases">
        <authorList>
            <person name="de Groot N.N."/>
        </authorList>
    </citation>
    <scope>NUCLEOTIDE SEQUENCE [LARGE SCALE GENOMIC DNA]</scope>
    <source>
        <strain evidence="1 2">DSM 6059</strain>
    </source>
</reference>
<sequence length="158" mass="18642">MDNKNNYFDWINDLHAWLKDVEQNEMKHLIEKIMQGEQAFKKFKNISEKQLSVYQKNLLLDLSHYQQNQNHYNDLALQEFKETIWCELAVIADKSQLEWQSLVEDFKHNGEYHQGQWIGFGELVCKQCGDITHSFHPTQVTACNECGGIYFTRQALSP</sequence>
<organism evidence="1 2">
    <name type="scientific">Pseudoalteromonas denitrificans DSM 6059</name>
    <dbReference type="NCBI Taxonomy" id="1123010"/>
    <lineage>
        <taxon>Bacteria</taxon>
        <taxon>Pseudomonadati</taxon>
        <taxon>Pseudomonadota</taxon>
        <taxon>Gammaproteobacteria</taxon>
        <taxon>Alteromonadales</taxon>
        <taxon>Pseudoalteromonadaceae</taxon>
        <taxon>Pseudoalteromonas</taxon>
    </lineage>
</organism>
<accession>A0A1I1I5N2</accession>
<dbReference type="EMBL" id="FOLO01000007">
    <property type="protein sequence ID" value="SFC28983.1"/>
    <property type="molecule type" value="Genomic_DNA"/>
</dbReference>
<dbReference type="Pfam" id="PF07295">
    <property type="entry name" value="DUF1451"/>
    <property type="match status" value="1"/>
</dbReference>
<dbReference type="RefSeq" id="WP_091981972.1">
    <property type="nucleotide sequence ID" value="NZ_FOLO01000007.1"/>
</dbReference>